<dbReference type="PANTHER" id="PTHR46191:SF2">
    <property type="entry name" value="HALOACID DEHALOGENASE-LIKE HYDROLASE DOMAIN-CONTAINING PROTEIN 3"/>
    <property type="match status" value="1"/>
</dbReference>
<evidence type="ECO:0000313" key="2">
    <source>
        <dbReference type="EMBL" id="ORX54147.1"/>
    </source>
</evidence>
<dbReference type="InterPro" id="IPR011949">
    <property type="entry name" value="HAD-SF_hydro_IA_REG-2-like"/>
</dbReference>
<keyword evidence="2" id="KW-0378">Hydrolase</keyword>
<dbReference type="STRING" id="101127.A0A1X2GI24"/>
<reference evidence="2 3" key="1">
    <citation type="submission" date="2016-07" db="EMBL/GenBank/DDBJ databases">
        <title>Pervasive Adenine N6-methylation of Active Genes in Fungi.</title>
        <authorList>
            <consortium name="DOE Joint Genome Institute"/>
            <person name="Mondo S.J."/>
            <person name="Dannebaum R.O."/>
            <person name="Kuo R.C."/>
            <person name="Labutti K."/>
            <person name="Haridas S."/>
            <person name="Kuo A."/>
            <person name="Salamov A."/>
            <person name="Ahrendt S.R."/>
            <person name="Lipzen A."/>
            <person name="Sullivan W."/>
            <person name="Andreopoulos W.B."/>
            <person name="Clum A."/>
            <person name="Lindquist E."/>
            <person name="Daum C."/>
            <person name="Ramamoorthy G.K."/>
            <person name="Gryganskyi A."/>
            <person name="Culley D."/>
            <person name="Magnuson J.K."/>
            <person name="James T.Y."/>
            <person name="O'Malley M.A."/>
            <person name="Stajich J.E."/>
            <person name="Spatafora J.W."/>
            <person name="Visel A."/>
            <person name="Grigoriev I.V."/>
        </authorList>
    </citation>
    <scope>NUCLEOTIDE SEQUENCE [LARGE SCALE GENOMIC DNA]</scope>
    <source>
        <strain evidence="2 3">NRRL 3301</strain>
    </source>
</reference>
<evidence type="ECO:0000256" key="1">
    <source>
        <dbReference type="SAM" id="MobiDB-lite"/>
    </source>
</evidence>
<dbReference type="InterPro" id="IPR006439">
    <property type="entry name" value="HAD-SF_hydro_IA"/>
</dbReference>
<dbReference type="PANTHER" id="PTHR46191">
    <property type="match status" value="1"/>
</dbReference>
<dbReference type="Gene3D" id="1.10.150.720">
    <property type="entry name" value="Haloacid dehalogenase-like hydrolase"/>
    <property type="match status" value="1"/>
</dbReference>
<dbReference type="SFLD" id="SFLDS00003">
    <property type="entry name" value="Haloacid_Dehalogenase"/>
    <property type="match status" value="1"/>
</dbReference>
<keyword evidence="3" id="KW-1185">Reference proteome</keyword>
<dbReference type="InterPro" id="IPR044924">
    <property type="entry name" value="HAD-SF_hydro_IA_REG-2-like_cap"/>
</dbReference>
<accession>A0A1X2GI24</accession>
<dbReference type="NCBIfam" id="TIGR02252">
    <property type="entry name" value="DREG-2"/>
    <property type="match status" value="1"/>
</dbReference>
<dbReference type="NCBIfam" id="TIGR01549">
    <property type="entry name" value="HAD-SF-IA-v1"/>
    <property type="match status" value="1"/>
</dbReference>
<comment type="caution">
    <text evidence="2">The sequence shown here is derived from an EMBL/GenBank/DDBJ whole genome shotgun (WGS) entry which is preliminary data.</text>
</comment>
<dbReference type="AlphaFoldDB" id="A0A1X2GI24"/>
<dbReference type="SFLD" id="SFLDG01129">
    <property type="entry name" value="C1.5:_HAD__Beta-PGM__Phosphata"/>
    <property type="match status" value="1"/>
</dbReference>
<dbReference type="EMBL" id="MCGT01000014">
    <property type="protein sequence ID" value="ORX54147.1"/>
    <property type="molecule type" value="Genomic_DNA"/>
</dbReference>
<proteinExistence type="predicted"/>
<dbReference type="GO" id="GO:0016791">
    <property type="term" value="F:phosphatase activity"/>
    <property type="evidence" value="ECO:0007669"/>
    <property type="project" value="UniProtKB-ARBA"/>
</dbReference>
<dbReference type="SUPFAM" id="SSF56784">
    <property type="entry name" value="HAD-like"/>
    <property type="match status" value="1"/>
</dbReference>
<dbReference type="InterPro" id="IPR051828">
    <property type="entry name" value="HAD-like_hydrolase_domain"/>
</dbReference>
<gene>
    <name evidence="2" type="ORF">DM01DRAFT_1044497</name>
</gene>
<protein>
    <submittedName>
        <fullName evidence="2">HAD-superfamily hydrolase</fullName>
    </submittedName>
</protein>
<dbReference type="InterPro" id="IPR036412">
    <property type="entry name" value="HAD-like_sf"/>
</dbReference>
<dbReference type="Proteomes" id="UP000242146">
    <property type="component" value="Unassembled WGS sequence"/>
</dbReference>
<dbReference type="PRINTS" id="PR00413">
    <property type="entry name" value="HADHALOGNASE"/>
</dbReference>
<feature type="region of interest" description="Disordered" evidence="1">
    <location>
        <begin position="269"/>
        <end position="288"/>
    </location>
</feature>
<feature type="compositionally biased region" description="Polar residues" evidence="1">
    <location>
        <begin position="275"/>
        <end position="288"/>
    </location>
</feature>
<dbReference type="OrthoDB" id="444127at2759"/>
<organism evidence="2 3">
    <name type="scientific">Hesseltinella vesiculosa</name>
    <dbReference type="NCBI Taxonomy" id="101127"/>
    <lineage>
        <taxon>Eukaryota</taxon>
        <taxon>Fungi</taxon>
        <taxon>Fungi incertae sedis</taxon>
        <taxon>Mucoromycota</taxon>
        <taxon>Mucoromycotina</taxon>
        <taxon>Mucoromycetes</taxon>
        <taxon>Mucorales</taxon>
        <taxon>Cunninghamellaceae</taxon>
        <taxon>Hesseltinella</taxon>
    </lineage>
</organism>
<dbReference type="InterPro" id="IPR023214">
    <property type="entry name" value="HAD_sf"/>
</dbReference>
<sequence>MVGINATRIRLITFDAYNTLFKPRGSLSAQYAHEAAKVGLQVHPDSVSKGFGQAYRQQLLRAPLYGSQQGMTSEQWWEELVYNTFTEAGVEKKALDTQFPRLFHALFHRFMSREGYSVFHDVQPALRELKRRGFKMGVISNCDERLGTVLQNLQLDSFFEFVLPSCTAGVEKPDGRIFDTALDLIDDRSILCTEALHVGDDIKRDYYGARDAGWNAVLLNRIKLSYEDSNPPEAGHGVTTREHPKQIMSLKDLYPIACLLQPRSTLAGHRRVHPHTSSAPEQTAASSH</sequence>
<name>A0A1X2GI24_9FUNG</name>
<dbReference type="GO" id="GO:0005634">
    <property type="term" value="C:nucleus"/>
    <property type="evidence" value="ECO:0007669"/>
    <property type="project" value="TreeGrafter"/>
</dbReference>
<evidence type="ECO:0000313" key="3">
    <source>
        <dbReference type="Proteomes" id="UP000242146"/>
    </source>
</evidence>
<dbReference type="Pfam" id="PF00702">
    <property type="entry name" value="Hydrolase"/>
    <property type="match status" value="1"/>
</dbReference>
<dbReference type="Gene3D" id="3.40.50.1000">
    <property type="entry name" value="HAD superfamily/HAD-like"/>
    <property type="match status" value="1"/>
</dbReference>